<dbReference type="Gene3D" id="3.40.30.10">
    <property type="entry name" value="Glutaredoxin"/>
    <property type="match status" value="1"/>
</dbReference>
<dbReference type="SUPFAM" id="SSF52833">
    <property type="entry name" value="Thioredoxin-like"/>
    <property type="match status" value="1"/>
</dbReference>
<evidence type="ECO:0000313" key="4">
    <source>
        <dbReference type="EMBL" id="MET1255125.1"/>
    </source>
</evidence>
<dbReference type="PANTHER" id="PTHR44051:SF19">
    <property type="entry name" value="DISULFIDE-BOND OXIDOREDUCTASE YFCG"/>
    <property type="match status" value="1"/>
</dbReference>
<evidence type="ECO:0000256" key="1">
    <source>
        <dbReference type="RuleBase" id="RU003494"/>
    </source>
</evidence>
<dbReference type="CDD" id="cd03048">
    <property type="entry name" value="GST_N_Ure2p_like"/>
    <property type="match status" value="1"/>
</dbReference>
<feature type="domain" description="GST C-terminal" evidence="3">
    <location>
        <begin position="90"/>
        <end position="222"/>
    </location>
</feature>
<comment type="caution">
    <text evidence="4">The sequence shown here is derived from an EMBL/GenBank/DDBJ whole genome shotgun (WGS) entry which is preliminary data.</text>
</comment>
<gene>
    <name evidence="4" type="ORF">ABVT43_08310</name>
</gene>
<dbReference type="Proteomes" id="UP001548189">
    <property type="component" value="Unassembled WGS sequence"/>
</dbReference>
<dbReference type="SFLD" id="SFLDG01151">
    <property type="entry name" value="Main.2:_Nu-like"/>
    <property type="match status" value="1"/>
</dbReference>
<dbReference type="PROSITE" id="PS50405">
    <property type="entry name" value="GST_CTER"/>
    <property type="match status" value="1"/>
</dbReference>
<sequence>MIDLYYWTTPNGHKAAIMLEELQLEYNIHTINISEGEQFSKVFSLISPNQRIPAIVDNSPINSTKSIKIFESGAILQYLAEKTGKLIGSTIEDKYKVIQWLTWQVAGLGPMAGQNHHFSHYASEEIPYAIKRYQNETSRLYSVMDHQLSSNEYLAGNFYSIADIACFPWVRIHEYQKQDISKFKHLERWLLAVSERPATIKALEIAKKINTKPTVNEKASSFLFNQNKITTKQQSNKAKSNYHDQIV</sequence>
<protein>
    <submittedName>
        <fullName evidence="4">Glutathione binding-like protein</fullName>
    </submittedName>
</protein>
<dbReference type="Pfam" id="PF02798">
    <property type="entry name" value="GST_N"/>
    <property type="match status" value="1"/>
</dbReference>
<reference evidence="4 5" key="1">
    <citation type="submission" date="2024-06" db="EMBL/GenBank/DDBJ databases">
        <authorList>
            <person name="Li F."/>
        </authorList>
    </citation>
    <scope>NUCLEOTIDE SEQUENCE [LARGE SCALE GENOMIC DNA]</scope>
    <source>
        <strain evidence="4 5">GXAS 311</strain>
    </source>
</reference>
<evidence type="ECO:0000259" key="3">
    <source>
        <dbReference type="PROSITE" id="PS50405"/>
    </source>
</evidence>
<dbReference type="PROSITE" id="PS50404">
    <property type="entry name" value="GST_NTER"/>
    <property type="match status" value="1"/>
</dbReference>
<dbReference type="PANTHER" id="PTHR44051">
    <property type="entry name" value="GLUTATHIONE S-TRANSFERASE-RELATED"/>
    <property type="match status" value="1"/>
</dbReference>
<dbReference type="InterPro" id="IPR010987">
    <property type="entry name" value="Glutathione-S-Trfase_C-like"/>
</dbReference>
<keyword evidence="5" id="KW-1185">Reference proteome</keyword>
<dbReference type="InterPro" id="IPR036282">
    <property type="entry name" value="Glutathione-S-Trfase_C_sf"/>
</dbReference>
<dbReference type="SUPFAM" id="SSF47616">
    <property type="entry name" value="GST C-terminal domain-like"/>
    <property type="match status" value="1"/>
</dbReference>
<dbReference type="Gene3D" id="1.20.1050.10">
    <property type="match status" value="1"/>
</dbReference>
<dbReference type="InterPro" id="IPR004045">
    <property type="entry name" value="Glutathione_S-Trfase_N"/>
</dbReference>
<dbReference type="InterPro" id="IPR036249">
    <property type="entry name" value="Thioredoxin-like_sf"/>
</dbReference>
<organism evidence="4 5">
    <name type="scientific">Aliikangiella maris</name>
    <dbReference type="NCBI Taxonomy" id="3162458"/>
    <lineage>
        <taxon>Bacteria</taxon>
        <taxon>Pseudomonadati</taxon>
        <taxon>Pseudomonadota</taxon>
        <taxon>Gammaproteobacteria</taxon>
        <taxon>Oceanospirillales</taxon>
        <taxon>Pleioneaceae</taxon>
        <taxon>Aliikangiella</taxon>
    </lineage>
</organism>
<dbReference type="CDD" id="cd10291">
    <property type="entry name" value="GST_C_YfcG_like"/>
    <property type="match status" value="1"/>
</dbReference>
<proteinExistence type="inferred from homology"/>
<dbReference type="SFLD" id="SFLDS00019">
    <property type="entry name" value="Glutathione_Transferase_(cytos"/>
    <property type="match status" value="1"/>
</dbReference>
<dbReference type="InterPro" id="IPR040079">
    <property type="entry name" value="Glutathione_S-Trfase"/>
</dbReference>
<feature type="domain" description="GST N-terminal" evidence="2">
    <location>
        <begin position="1"/>
        <end position="87"/>
    </location>
</feature>
<dbReference type="InterPro" id="IPR004046">
    <property type="entry name" value="GST_C"/>
</dbReference>
<comment type="similarity">
    <text evidence="1">Belongs to the GST superfamily.</text>
</comment>
<dbReference type="Pfam" id="PF00043">
    <property type="entry name" value="GST_C"/>
    <property type="match status" value="1"/>
</dbReference>
<accession>A0ABV2BT55</accession>
<dbReference type="SFLD" id="SFLDG00358">
    <property type="entry name" value="Main_(cytGST)"/>
    <property type="match status" value="1"/>
</dbReference>
<dbReference type="EMBL" id="JBEVCJ010000007">
    <property type="protein sequence ID" value="MET1255125.1"/>
    <property type="molecule type" value="Genomic_DNA"/>
</dbReference>
<evidence type="ECO:0000313" key="5">
    <source>
        <dbReference type="Proteomes" id="UP001548189"/>
    </source>
</evidence>
<dbReference type="RefSeq" id="WP_353895711.1">
    <property type="nucleotide sequence ID" value="NZ_JBEVCJ010000007.1"/>
</dbReference>
<evidence type="ECO:0000259" key="2">
    <source>
        <dbReference type="PROSITE" id="PS50404"/>
    </source>
</evidence>
<name>A0ABV2BT55_9GAMM</name>